<proteinExistence type="predicted"/>
<sequence>MIYYFYHCLSALVISIILLITMAIMDVLVQSTHLTLLLINIDFLIDPSKMPLLLELAIHIFIGWLIYFIFLLIYHVFKPLYKLSYVLLMIVFASLYPSLIAMAKRSFFHFNWTEYGLWMIAHIIFMILMACSISYFSKKKY</sequence>
<evidence type="ECO:0000313" key="2">
    <source>
        <dbReference type="EMBL" id="AVI06465.1"/>
    </source>
</evidence>
<dbReference type="AlphaFoldDB" id="A0A3S7GVM1"/>
<accession>A0A3S7GVM1</accession>
<dbReference type="Proteomes" id="UP000665944">
    <property type="component" value="Unassembled WGS sequence"/>
</dbReference>
<keyword evidence="4" id="KW-1185">Reference proteome</keyword>
<dbReference type="EMBL" id="JAGHKT020000005">
    <property type="protein sequence ID" value="MCM5672243.1"/>
    <property type="molecule type" value="Genomic_DNA"/>
</dbReference>
<evidence type="ECO:0000313" key="3">
    <source>
        <dbReference type="EMBL" id="MCM5672243.1"/>
    </source>
</evidence>
<reference evidence="3 4" key="2">
    <citation type="submission" date="2022-06" db="EMBL/GenBank/DDBJ databases">
        <title>Staphylococcus hominis ShoR14 genome sequence.</title>
        <authorList>
            <person name="Yeo C.C."/>
            <person name="Chew C.H."/>
            <person name="Che Hamzah A.M."/>
            <person name="Al-Trad E.I."/>
        </authorList>
    </citation>
    <scope>NUCLEOTIDE SEQUENCE [LARGE SCALE GENOMIC DNA]</scope>
    <source>
        <strain evidence="3 4">ShoR14</strain>
    </source>
</reference>
<feature type="transmembrane region" description="Helical" evidence="1">
    <location>
        <begin position="56"/>
        <end position="77"/>
    </location>
</feature>
<dbReference type="RefSeq" id="WP_017175107.1">
    <property type="nucleotide sequence ID" value="NZ_CP014107.1"/>
</dbReference>
<keyword evidence="1" id="KW-0812">Transmembrane</keyword>
<feature type="transmembrane region" description="Helical" evidence="1">
    <location>
        <begin position="12"/>
        <end position="36"/>
    </location>
</feature>
<protein>
    <submittedName>
        <fullName evidence="2">Uncharacterized protein</fullName>
    </submittedName>
</protein>
<dbReference type="EMBL" id="CP014567">
    <property type="protein sequence ID" value="AVI06465.1"/>
    <property type="molecule type" value="Genomic_DNA"/>
</dbReference>
<reference evidence="2" key="1">
    <citation type="submission" date="2016-02" db="EMBL/GenBank/DDBJ databases">
        <title>Genomic sequence of a clinical Staphylococcus hominis isolate.</title>
        <authorList>
            <person name="McClure J.M."/>
            <person name="Zhang K."/>
        </authorList>
    </citation>
    <scope>NUCLEOTIDE SEQUENCE</scope>
    <source>
        <strain evidence="2">C34847</strain>
    </source>
</reference>
<evidence type="ECO:0000256" key="1">
    <source>
        <dbReference type="SAM" id="Phobius"/>
    </source>
</evidence>
<feature type="transmembrane region" description="Helical" evidence="1">
    <location>
        <begin position="115"/>
        <end position="136"/>
    </location>
</feature>
<feature type="transmembrane region" description="Helical" evidence="1">
    <location>
        <begin position="84"/>
        <end position="103"/>
    </location>
</feature>
<gene>
    <name evidence="2" type="ORF">AZE34_06740</name>
    <name evidence="3" type="ORF">J7T32_005595</name>
</gene>
<name>A0A3S7GVM1_STAHO</name>
<evidence type="ECO:0000313" key="4">
    <source>
        <dbReference type="Proteomes" id="UP000665944"/>
    </source>
</evidence>
<keyword evidence="1" id="KW-1133">Transmembrane helix</keyword>
<organism evidence="2">
    <name type="scientific">Staphylococcus hominis</name>
    <dbReference type="NCBI Taxonomy" id="1290"/>
    <lineage>
        <taxon>Bacteria</taxon>
        <taxon>Bacillati</taxon>
        <taxon>Bacillota</taxon>
        <taxon>Bacilli</taxon>
        <taxon>Bacillales</taxon>
        <taxon>Staphylococcaceae</taxon>
        <taxon>Staphylococcus</taxon>
    </lineage>
</organism>
<keyword evidence="1" id="KW-0472">Membrane</keyword>